<dbReference type="InterPro" id="IPR002686">
    <property type="entry name" value="Transposase_17"/>
</dbReference>
<protein>
    <submittedName>
        <fullName evidence="2">Transposase</fullName>
    </submittedName>
</protein>
<accession>A0ABP8MXB5</accession>
<dbReference type="InterPro" id="IPR036515">
    <property type="entry name" value="Transposase_17_sf"/>
</dbReference>
<organism evidence="2 3">
    <name type="scientific">Novipirellula rosea</name>
    <dbReference type="NCBI Taxonomy" id="1031540"/>
    <lineage>
        <taxon>Bacteria</taxon>
        <taxon>Pseudomonadati</taxon>
        <taxon>Planctomycetota</taxon>
        <taxon>Planctomycetia</taxon>
        <taxon>Pirellulales</taxon>
        <taxon>Pirellulaceae</taxon>
        <taxon>Novipirellula</taxon>
    </lineage>
</organism>
<dbReference type="EMBL" id="BAABGA010000037">
    <property type="protein sequence ID" value="GAA4456559.1"/>
    <property type="molecule type" value="Genomic_DNA"/>
</dbReference>
<dbReference type="Gene3D" id="3.30.70.1290">
    <property type="entry name" value="Transposase IS200-like"/>
    <property type="match status" value="1"/>
</dbReference>
<dbReference type="PANTHER" id="PTHR34322">
    <property type="entry name" value="TRANSPOSASE, Y1_TNP DOMAIN-CONTAINING"/>
    <property type="match status" value="1"/>
</dbReference>
<name>A0ABP8MXB5_9BACT</name>
<dbReference type="SMART" id="SM01321">
    <property type="entry name" value="Y1_Tnp"/>
    <property type="match status" value="1"/>
</dbReference>
<dbReference type="Pfam" id="PF01797">
    <property type="entry name" value="Y1_Tnp"/>
    <property type="match status" value="1"/>
</dbReference>
<reference evidence="3" key="1">
    <citation type="journal article" date="2019" name="Int. J. Syst. Evol. Microbiol.">
        <title>The Global Catalogue of Microorganisms (GCM) 10K type strain sequencing project: providing services to taxonomists for standard genome sequencing and annotation.</title>
        <authorList>
            <consortium name="The Broad Institute Genomics Platform"/>
            <consortium name="The Broad Institute Genome Sequencing Center for Infectious Disease"/>
            <person name="Wu L."/>
            <person name="Ma J."/>
        </authorList>
    </citation>
    <scope>NUCLEOTIDE SEQUENCE [LARGE SCALE GENOMIC DNA]</scope>
    <source>
        <strain evidence="3">JCM 17759</strain>
    </source>
</reference>
<gene>
    <name evidence="2" type="ORF">GCM10023156_32070</name>
</gene>
<dbReference type="RefSeq" id="WP_345323609.1">
    <property type="nucleotide sequence ID" value="NZ_BAABGA010000037.1"/>
</dbReference>
<comment type="caution">
    <text evidence="2">The sequence shown here is derived from an EMBL/GenBank/DDBJ whole genome shotgun (WGS) entry which is preliminary data.</text>
</comment>
<evidence type="ECO:0000313" key="2">
    <source>
        <dbReference type="EMBL" id="GAA4456559.1"/>
    </source>
</evidence>
<evidence type="ECO:0000259" key="1">
    <source>
        <dbReference type="SMART" id="SM01321"/>
    </source>
</evidence>
<dbReference type="PANTHER" id="PTHR34322:SF2">
    <property type="entry name" value="TRANSPOSASE IS200-LIKE DOMAIN-CONTAINING PROTEIN"/>
    <property type="match status" value="1"/>
</dbReference>
<proteinExistence type="predicted"/>
<feature type="domain" description="Transposase IS200-like" evidence="1">
    <location>
        <begin position="9"/>
        <end position="126"/>
    </location>
</feature>
<keyword evidence="3" id="KW-1185">Reference proteome</keyword>
<sequence>MGRPKRADVAGQIYHMLNRANSRTTIFHKKEDYDAFETLMAEAVSSFNVQLFSYCIMPNHWHFVVSPNVDGEMGRFGQWVTLTHTQRYHAHYDTVGMGHLYQGRYKSFPVQSDEHFLTLSRYVERNPFTAQLCSSPEQWEWDSLFHWNRQTSVYQSMLSVWPIPRRSNWVEWVRMEFSEREQNQIDWSMRRGVPFGSENWVESMVRKFDLESTMRPRGRPRKTNPNP</sequence>
<dbReference type="Proteomes" id="UP001500840">
    <property type="component" value="Unassembled WGS sequence"/>
</dbReference>
<evidence type="ECO:0000313" key="3">
    <source>
        <dbReference type="Proteomes" id="UP001500840"/>
    </source>
</evidence>
<dbReference type="SUPFAM" id="SSF143422">
    <property type="entry name" value="Transposase IS200-like"/>
    <property type="match status" value="1"/>
</dbReference>